<dbReference type="RefSeq" id="WP_187257029.1">
    <property type="nucleotide sequence ID" value="NZ_JBHULF010000007.1"/>
</dbReference>
<feature type="domain" description="Thiopeptide-type bacteriocin biosynthesis" evidence="2">
    <location>
        <begin position="471"/>
        <end position="733"/>
    </location>
</feature>
<dbReference type="Pfam" id="PF04738">
    <property type="entry name" value="Lant_dehydr_N"/>
    <property type="match status" value="1"/>
</dbReference>
<evidence type="ECO:0000313" key="4">
    <source>
        <dbReference type="Proteomes" id="UP000765802"/>
    </source>
</evidence>
<feature type="domain" description="Lantibiotic dehydratase N-terminal" evidence="1">
    <location>
        <begin position="40"/>
        <end position="402"/>
    </location>
</feature>
<sequence>MVSQIKQVFPDASKGKDLFYAIAERHIHIGGLCLSYQDAIQKGLRSLSSLLPEVRNTALEMFKSSFKQRFGDNEIPLLEALDPEKGIDYCGLAETNSSLRLNHYEKKLRVNKDPSRNAHWHKVQQLLVKKLLQMEANNKKQIIITDNDLNQLESVKGDSINAPSIAVMFRTLKDRVVIENIGGASALSLLGRFTGVNSSFDEQVRSMAAKEQALNPDILFAEIAHLGESKFANINRREQVRDFEIPVLTSSIAQSHYQVQLNDLMISVVNERIVLRSKRLNKEIVPRLSSAFNYTKSSLPIYRFLCDAQGQGLRMGGAFNLSHYLAGLSFYPRVVYKTAILQLAEWHLMDSDLEVFKDKSDNHLFASFSQFAKSEGMPRYIALIRGDNYLVFDRFKRDDVLLLLSELRTEEKCILQEFPYLNDGMNVRDNYGKTYLPQWIAALYNTESVYKGLSHTPSFFSQPANPIGYDWIYFKVYVHPLNANQILVNHIFPAMDKLKTIRAIRKWHFLRYKDPGDHLRIRVLYCNRMEAKVYEMFHTIFLDLLKQNQIYSFQSDIYHRETLRYGTGNIVRVEDIFHGSSLIVKDFLKQWIRQGQHPGYIYGFAVRTAEICLSNAGWNDGKKVQFCNDMFNVFFKEFGSSRDLKTLLAKEYKLYKNYFHEVVDGECSRTTLFQPDIDAFIRPVRDLVTRMIMKDIAIEKIIADLLHMHFNRIFNEDQRKYEMICYYFLYRTLSMRQHINQVDNTTIEALSSIT</sequence>
<dbReference type="InterPro" id="IPR006827">
    <property type="entry name" value="Lant_deHydtase_N"/>
</dbReference>
<evidence type="ECO:0000313" key="3">
    <source>
        <dbReference type="EMBL" id="MBC6491705.1"/>
    </source>
</evidence>
<gene>
    <name evidence="3" type="ORF">BC349_11640</name>
</gene>
<protein>
    <recommendedName>
        <fullName evidence="5">Thiopeptide-type bacteriocin biosynthesis domain-containing protein</fullName>
    </recommendedName>
</protein>
<keyword evidence="4" id="KW-1185">Reference proteome</keyword>
<name>A0ABR7M9K1_9BACT</name>
<dbReference type="Proteomes" id="UP000765802">
    <property type="component" value="Unassembled WGS sequence"/>
</dbReference>
<dbReference type="NCBIfam" id="TIGR03891">
    <property type="entry name" value="thiopep_ocin"/>
    <property type="match status" value="1"/>
</dbReference>
<evidence type="ECO:0000259" key="2">
    <source>
        <dbReference type="Pfam" id="PF14028"/>
    </source>
</evidence>
<evidence type="ECO:0000259" key="1">
    <source>
        <dbReference type="Pfam" id="PF04738"/>
    </source>
</evidence>
<dbReference type="Pfam" id="PF14028">
    <property type="entry name" value="Lant_dehydr_C"/>
    <property type="match status" value="1"/>
</dbReference>
<accession>A0ABR7M9K1</accession>
<organism evidence="3 4">
    <name type="scientific">Flavihumibacter stibioxidans</name>
    <dbReference type="NCBI Taxonomy" id="1834163"/>
    <lineage>
        <taxon>Bacteria</taxon>
        <taxon>Pseudomonadati</taxon>
        <taxon>Bacteroidota</taxon>
        <taxon>Chitinophagia</taxon>
        <taxon>Chitinophagales</taxon>
        <taxon>Chitinophagaceae</taxon>
        <taxon>Flavihumibacter</taxon>
    </lineage>
</organism>
<dbReference type="InterPro" id="IPR023809">
    <property type="entry name" value="Thiopep_bacteriocin_synth_dom"/>
</dbReference>
<evidence type="ECO:0008006" key="5">
    <source>
        <dbReference type="Google" id="ProtNLM"/>
    </source>
</evidence>
<reference evidence="3 4" key="1">
    <citation type="submission" date="2016-07" db="EMBL/GenBank/DDBJ databases">
        <title>Genome analysis of Flavihumibacter stibioxidans YS-17.</title>
        <authorList>
            <person name="Shi K."/>
            <person name="Han Y."/>
            <person name="Wang G."/>
        </authorList>
    </citation>
    <scope>NUCLEOTIDE SEQUENCE [LARGE SCALE GENOMIC DNA]</scope>
    <source>
        <strain evidence="3 4">YS-17</strain>
    </source>
</reference>
<proteinExistence type="predicted"/>
<dbReference type="EMBL" id="MBUA01000023">
    <property type="protein sequence ID" value="MBC6491705.1"/>
    <property type="molecule type" value="Genomic_DNA"/>
</dbReference>
<comment type="caution">
    <text evidence="3">The sequence shown here is derived from an EMBL/GenBank/DDBJ whole genome shotgun (WGS) entry which is preliminary data.</text>
</comment>